<gene>
    <name evidence="1" type="ORF">KIN20_024576</name>
</gene>
<protein>
    <submittedName>
        <fullName evidence="1">Uncharacterized protein</fullName>
    </submittedName>
</protein>
<keyword evidence="2" id="KW-1185">Reference proteome</keyword>
<accession>A0AAD5NB96</accession>
<proteinExistence type="predicted"/>
<evidence type="ECO:0000313" key="1">
    <source>
        <dbReference type="EMBL" id="KAJ1364474.1"/>
    </source>
</evidence>
<organism evidence="1 2">
    <name type="scientific">Parelaphostrongylus tenuis</name>
    <name type="common">Meningeal worm</name>
    <dbReference type="NCBI Taxonomy" id="148309"/>
    <lineage>
        <taxon>Eukaryota</taxon>
        <taxon>Metazoa</taxon>
        <taxon>Ecdysozoa</taxon>
        <taxon>Nematoda</taxon>
        <taxon>Chromadorea</taxon>
        <taxon>Rhabditida</taxon>
        <taxon>Rhabditina</taxon>
        <taxon>Rhabditomorpha</taxon>
        <taxon>Strongyloidea</taxon>
        <taxon>Metastrongylidae</taxon>
        <taxon>Parelaphostrongylus</taxon>
    </lineage>
</organism>
<reference evidence="1" key="1">
    <citation type="submission" date="2021-06" db="EMBL/GenBank/DDBJ databases">
        <title>Parelaphostrongylus tenuis whole genome reference sequence.</title>
        <authorList>
            <person name="Garwood T.J."/>
            <person name="Larsen P.A."/>
            <person name="Fountain-Jones N.M."/>
            <person name="Garbe J.R."/>
            <person name="Macchietto M.G."/>
            <person name="Kania S.A."/>
            <person name="Gerhold R.W."/>
            <person name="Richards J.E."/>
            <person name="Wolf T.M."/>
        </authorList>
    </citation>
    <scope>NUCLEOTIDE SEQUENCE</scope>
    <source>
        <strain evidence="1">MNPRO001-30</strain>
        <tissue evidence="1">Meninges</tissue>
    </source>
</reference>
<dbReference type="EMBL" id="JAHQIW010004985">
    <property type="protein sequence ID" value="KAJ1364474.1"/>
    <property type="molecule type" value="Genomic_DNA"/>
</dbReference>
<comment type="caution">
    <text evidence="1">The sequence shown here is derived from an EMBL/GenBank/DDBJ whole genome shotgun (WGS) entry which is preliminary data.</text>
</comment>
<name>A0AAD5NB96_PARTN</name>
<sequence length="53" mass="6284">MKVLLVRRSTGRQLIQLTRVEARDRLKVEEFPIYDEYEDVTEAVRPAQIQVPQ</sequence>
<dbReference type="Proteomes" id="UP001196413">
    <property type="component" value="Unassembled WGS sequence"/>
</dbReference>
<dbReference type="AlphaFoldDB" id="A0AAD5NB96"/>
<evidence type="ECO:0000313" key="2">
    <source>
        <dbReference type="Proteomes" id="UP001196413"/>
    </source>
</evidence>